<keyword evidence="4 9" id="KW-0808">Transferase</keyword>
<dbReference type="Gene3D" id="3.40.640.10">
    <property type="entry name" value="Type I PLP-dependent aspartate aminotransferase-like (Major domain)"/>
    <property type="match status" value="1"/>
</dbReference>
<dbReference type="Proteomes" id="UP000233837">
    <property type="component" value="Unassembled WGS sequence"/>
</dbReference>
<evidence type="ECO:0000256" key="5">
    <source>
        <dbReference type="ARBA" id="ARBA00022898"/>
    </source>
</evidence>
<dbReference type="InterPro" id="IPR005958">
    <property type="entry name" value="TyrNic_aminoTrfase"/>
</dbReference>
<dbReference type="InterPro" id="IPR004839">
    <property type="entry name" value="Aminotransferase_I/II_large"/>
</dbReference>
<dbReference type="PIRSF" id="PIRSF000517">
    <property type="entry name" value="Tyr_transaminase"/>
    <property type="match status" value="1"/>
</dbReference>
<dbReference type="PANTHER" id="PTHR45744">
    <property type="entry name" value="TYROSINE AMINOTRANSFERASE"/>
    <property type="match status" value="1"/>
</dbReference>
<dbReference type="EMBL" id="KZ502943">
    <property type="protein sequence ID" value="PKU70226.1"/>
    <property type="molecule type" value="Genomic_DNA"/>
</dbReference>
<evidence type="ECO:0000256" key="4">
    <source>
        <dbReference type="ARBA" id="ARBA00022679"/>
    </source>
</evidence>
<dbReference type="STRING" id="906689.A0A2I0W3J3"/>
<proteinExistence type="inferred from homology"/>
<keyword evidence="5 6" id="KW-0663">Pyridoxal phosphate</keyword>
<keyword evidence="3 9" id="KW-0032">Aminotransferase</keyword>
<reference evidence="9 10" key="1">
    <citation type="journal article" date="2016" name="Sci. Rep.">
        <title>The Dendrobium catenatum Lindl. genome sequence provides insights into polysaccharide synthase, floral development and adaptive evolution.</title>
        <authorList>
            <person name="Zhang G.Q."/>
            <person name="Xu Q."/>
            <person name="Bian C."/>
            <person name="Tsai W.C."/>
            <person name="Yeh C.M."/>
            <person name="Liu K.W."/>
            <person name="Yoshida K."/>
            <person name="Zhang L.S."/>
            <person name="Chang S.B."/>
            <person name="Chen F."/>
            <person name="Shi Y."/>
            <person name="Su Y.Y."/>
            <person name="Zhang Y.Q."/>
            <person name="Chen L.J."/>
            <person name="Yin Y."/>
            <person name="Lin M."/>
            <person name="Huang H."/>
            <person name="Deng H."/>
            <person name="Wang Z.W."/>
            <person name="Zhu S.L."/>
            <person name="Zhao X."/>
            <person name="Deng C."/>
            <person name="Niu S.C."/>
            <person name="Huang J."/>
            <person name="Wang M."/>
            <person name="Liu G.H."/>
            <person name="Yang H.J."/>
            <person name="Xiao X.J."/>
            <person name="Hsiao Y.Y."/>
            <person name="Wu W.L."/>
            <person name="Chen Y.Y."/>
            <person name="Mitsuda N."/>
            <person name="Ohme-Takagi M."/>
            <person name="Luo Y.B."/>
            <person name="Van de Peer Y."/>
            <person name="Liu Z.J."/>
        </authorList>
    </citation>
    <scope>NUCLEOTIDE SEQUENCE [LARGE SCALE GENOMIC DNA]</scope>
    <source>
        <tissue evidence="9">The whole plant</tissue>
    </source>
</reference>
<evidence type="ECO:0000259" key="8">
    <source>
        <dbReference type="Pfam" id="PF00155"/>
    </source>
</evidence>
<gene>
    <name evidence="9" type="primary">naat-A</name>
    <name evidence="9" type="ORF">MA16_Dca011072</name>
</gene>
<dbReference type="PANTHER" id="PTHR45744:SF2">
    <property type="entry name" value="TYROSINE AMINOTRANSFERASE"/>
    <property type="match status" value="1"/>
</dbReference>
<dbReference type="NCBIfam" id="TIGR01265">
    <property type="entry name" value="tyr_nico_aTase"/>
    <property type="match status" value="1"/>
</dbReference>
<dbReference type="Pfam" id="PF00155">
    <property type="entry name" value="Aminotran_1_2"/>
    <property type="match status" value="1"/>
</dbReference>
<feature type="modified residue" description="N6-(pyridoxal phosphate)lysine" evidence="7">
    <location>
        <position position="298"/>
    </location>
</feature>
<dbReference type="GO" id="GO:0006572">
    <property type="term" value="P:L-tyrosine catabolic process"/>
    <property type="evidence" value="ECO:0007669"/>
    <property type="project" value="TreeGrafter"/>
</dbReference>
<sequence>MGRNNGSMSGGAMAANPKMIESNPLIRQVKSSIRGVMAELLSVANPSKNLISLGTGDPAVYPNFFGKGREVFTDAVKATVASTLYDSYPPAFGLPMARRMGRIGGEDGGTGEMFDEPIGREMLKELKVAVAEYLRSLVKGCGYSRGHTVQIRESDVYLTVGATQALQSTLSVLASAGGNILLPRPGFSLYDSACVLAGVECRYYDLLPACRWEADPSQIRDLADSRTLAIVVINPNNPSGAAFSAQHLLQIAEVARDLNIPIIADEVYGGIVFGGGRFIPMASFAHLAPVITIGSLSKRWMVPGWRFGWFAICDLNGTLQEVRKATEILMNINPGPSSVIQAAVPTILLDANVEFHENVLALLESCMETLFVGLEQIDVLECYSRPQGSMFMMVEVDTSRLLGIENDMDFAKELMKEESVLVLPGSIIGLKNWVRLFFGLPTDLLSEACDRMSSFCKRRMVSDAW</sequence>
<dbReference type="CDD" id="cd00609">
    <property type="entry name" value="AAT_like"/>
    <property type="match status" value="1"/>
</dbReference>
<dbReference type="InterPro" id="IPR015424">
    <property type="entry name" value="PyrdxlP-dep_Trfase"/>
</dbReference>
<dbReference type="AlphaFoldDB" id="A0A2I0W3J3"/>
<name>A0A2I0W3J3_9ASPA</name>
<keyword evidence="10" id="KW-1185">Reference proteome</keyword>
<evidence type="ECO:0000313" key="9">
    <source>
        <dbReference type="EMBL" id="PKU70226.1"/>
    </source>
</evidence>
<comment type="cofactor">
    <cofactor evidence="1 6 7">
        <name>pyridoxal 5'-phosphate</name>
        <dbReference type="ChEBI" id="CHEBI:597326"/>
    </cofactor>
</comment>
<dbReference type="GO" id="GO:0004838">
    <property type="term" value="F:L-tyrosine-2-oxoglutarate transaminase activity"/>
    <property type="evidence" value="ECO:0007669"/>
    <property type="project" value="TreeGrafter"/>
</dbReference>
<evidence type="ECO:0000256" key="7">
    <source>
        <dbReference type="PIRSR" id="PIRSR000517-1"/>
    </source>
</evidence>
<evidence type="ECO:0000313" key="10">
    <source>
        <dbReference type="Proteomes" id="UP000233837"/>
    </source>
</evidence>
<evidence type="ECO:0000256" key="1">
    <source>
        <dbReference type="ARBA" id="ARBA00001933"/>
    </source>
</evidence>
<evidence type="ECO:0000256" key="2">
    <source>
        <dbReference type="ARBA" id="ARBA00007441"/>
    </source>
</evidence>
<dbReference type="GO" id="GO:0030170">
    <property type="term" value="F:pyridoxal phosphate binding"/>
    <property type="evidence" value="ECO:0007669"/>
    <property type="project" value="InterPro"/>
</dbReference>
<accession>A0A2I0W3J3</accession>
<evidence type="ECO:0000256" key="3">
    <source>
        <dbReference type="ARBA" id="ARBA00022576"/>
    </source>
</evidence>
<reference evidence="9 10" key="2">
    <citation type="journal article" date="2017" name="Nature">
        <title>The Apostasia genome and the evolution of orchids.</title>
        <authorList>
            <person name="Zhang G.Q."/>
            <person name="Liu K.W."/>
            <person name="Li Z."/>
            <person name="Lohaus R."/>
            <person name="Hsiao Y.Y."/>
            <person name="Niu S.C."/>
            <person name="Wang J.Y."/>
            <person name="Lin Y.C."/>
            <person name="Xu Q."/>
            <person name="Chen L.J."/>
            <person name="Yoshida K."/>
            <person name="Fujiwara S."/>
            <person name="Wang Z.W."/>
            <person name="Zhang Y.Q."/>
            <person name="Mitsuda N."/>
            <person name="Wang M."/>
            <person name="Liu G.H."/>
            <person name="Pecoraro L."/>
            <person name="Huang H.X."/>
            <person name="Xiao X.J."/>
            <person name="Lin M."/>
            <person name="Wu X.Y."/>
            <person name="Wu W.L."/>
            <person name="Chen Y.Y."/>
            <person name="Chang S.B."/>
            <person name="Sakamoto S."/>
            <person name="Ohme-Takagi M."/>
            <person name="Yagi M."/>
            <person name="Zeng S.J."/>
            <person name="Shen C.Y."/>
            <person name="Yeh C.M."/>
            <person name="Luo Y.B."/>
            <person name="Tsai W.C."/>
            <person name="Van de Peer Y."/>
            <person name="Liu Z.J."/>
        </authorList>
    </citation>
    <scope>NUCLEOTIDE SEQUENCE [LARGE SCALE GENOMIC DNA]</scope>
    <source>
        <tissue evidence="9">The whole plant</tissue>
    </source>
</reference>
<protein>
    <submittedName>
        <fullName evidence="9">Nicotianamine aminotransferase A</fullName>
    </submittedName>
</protein>
<dbReference type="InterPro" id="IPR015422">
    <property type="entry name" value="PyrdxlP-dep_Trfase_small"/>
</dbReference>
<feature type="domain" description="Aminotransferase class I/classII large" evidence="8">
    <location>
        <begin position="121"/>
        <end position="451"/>
    </location>
</feature>
<dbReference type="SUPFAM" id="SSF53383">
    <property type="entry name" value="PLP-dependent transferases"/>
    <property type="match status" value="1"/>
</dbReference>
<organism evidence="9 10">
    <name type="scientific">Dendrobium catenatum</name>
    <dbReference type="NCBI Taxonomy" id="906689"/>
    <lineage>
        <taxon>Eukaryota</taxon>
        <taxon>Viridiplantae</taxon>
        <taxon>Streptophyta</taxon>
        <taxon>Embryophyta</taxon>
        <taxon>Tracheophyta</taxon>
        <taxon>Spermatophyta</taxon>
        <taxon>Magnoliopsida</taxon>
        <taxon>Liliopsida</taxon>
        <taxon>Asparagales</taxon>
        <taxon>Orchidaceae</taxon>
        <taxon>Epidendroideae</taxon>
        <taxon>Malaxideae</taxon>
        <taxon>Dendrobiinae</taxon>
        <taxon>Dendrobium</taxon>
    </lineage>
</organism>
<evidence type="ECO:0000256" key="6">
    <source>
        <dbReference type="PIRNR" id="PIRNR000517"/>
    </source>
</evidence>
<comment type="similarity">
    <text evidence="2 6">Belongs to the class-I pyridoxal-phosphate-dependent aminotransferase family.</text>
</comment>
<dbReference type="Gene3D" id="3.90.1150.10">
    <property type="entry name" value="Aspartate Aminotransferase, domain 1"/>
    <property type="match status" value="1"/>
</dbReference>
<dbReference type="InterPro" id="IPR015421">
    <property type="entry name" value="PyrdxlP-dep_Trfase_major"/>
</dbReference>